<dbReference type="EMBL" id="JAQZSM010000003">
    <property type="protein sequence ID" value="MDD7970302.1"/>
    <property type="molecule type" value="Genomic_DNA"/>
</dbReference>
<evidence type="ECO:0000313" key="3">
    <source>
        <dbReference type="EMBL" id="MDD7970302.1"/>
    </source>
</evidence>
<keyword evidence="4" id="KW-1185">Reference proteome</keyword>
<name>A0ABT5T5A5_9RHOB</name>
<organism evidence="3 4">
    <name type="scientific">Roseinatronobacter alkalisoli</name>
    <dbReference type="NCBI Taxonomy" id="3028235"/>
    <lineage>
        <taxon>Bacteria</taxon>
        <taxon>Pseudomonadati</taxon>
        <taxon>Pseudomonadota</taxon>
        <taxon>Alphaproteobacteria</taxon>
        <taxon>Rhodobacterales</taxon>
        <taxon>Paracoccaceae</taxon>
        <taxon>Roseinatronobacter</taxon>
    </lineage>
</organism>
<dbReference type="InterPro" id="IPR006015">
    <property type="entry name" value="Universal_stress_UspA"/>
</dbReference>
<comment type="similarity">
    <text evidence="1">Belongs to the universal stress protein A family.</text>
</comment>
<dbReference type="SUPFAM" id="SSF52402">
    <property type="entry name" value="Adenine nucleotide alpha hydrolases-like"/>
    <property type="match status" value="1"/>
</dbReference>
<comment type="caution">
    <text evidence="3">The sequence shown here is derived from an EMBL/GenBank/DDBJ whole genome shotgun (WGS) entry which is preliminary data.</text>
</comment>
<proteinExistence type="inferred from homology"/>
<sequence length="137" mass="14902">MYGRIIVAVDLEHIDQAKALFKRAQSLLDAGGEIRLVHVLEELPGFIAAELPHDVETRRKAEAMVELKALTDPASGLRVVPDLRHGAASGQIMKAAEDSNADLIMIASHKPGLRDYFIGSTAARVVRHATCSVLIQR</sequence>
<dbReference type="RefSeq" id="WP_274350923.1">
    <property type="nucleotide sequence ID" value="NZ_JAQZSM010000003.1"/>
</dbReference>
<dbReference type="Proteomes" id="UP001431784">
    <property type="component" value="Unassembled WGS sequence"/>
</dbReference>
<dbReference type="InterPro" id="IPR006016">
    <property type="entry name" value="UspA"/>
</dbReference>
<dbReference type="PANTHER" id="PTHR46268">
    <property type="entry name" value="STRESS RESPONSE PROTEIN NHAX"/>
    <property type="match status" value="1"/>
</dbReference>
<dbReference type="InterPro" id="IPR014729">
    <property type="entry name" value="Rossmann-like_a/b/a_fold"/>
</dbReference>
<dbReference type="PRINTS" id="PR01438">
    <property type="entry name" value="UNVRSLSTRESS"/>
</dbReference>
<evidence type="ECO:0000313" key="4">
    <source>
        <dbReference type="Proteomes" id="UP001431784"/>
    </source>
</evidence>
<gene>
    <name evidence="3" type="ORF">PUT78_04255</name>
</gene>
<dbReference type="Pfam" id="PF00582">
    <property type="entry name" value="Usp"/>
    <property type="match status" value="1"/>
</dbReference>
<evidence type="ECO:0000256" key="1">
    <source>
        <dbReference type="ARBA" id="ARBA00008791"/>
    </source>
</evidence>
<accession>A0ABT5T5A5</accession>
<dbReference type="PANTHER" id="PTHR46268:SF6">
    <property type="entry name" value="UNIVERSAL STRESS PROTEIN UP12"/>
    <property type="match status" value="1"/>
</dbReference>
<feature type="domain" description="UspA" evidence="2">
    <location>
        <begin position="1"/>
        <end position="135"/>
    </location>
</feature>
<reference evidence="3" key="1">
    <citation type="submission" date="2023-02" db="EMBL/GenBank/DDBJ databases">
        <title>Description of Roseinatronobacter alkalisoli sp. nov., an alkaliphilic bacerium isolated from soda soil.</title>
        <authorList>
            <person name="Wei W."/>
        </authorList>
    </citation>
    <scope>NUCLEOTIDE SEQUENCE</scope>
    <source>
        <strain evidence="3">HJB301</strain>
    </source>
</reference>
<protein>
    <submittedName>
        <fullName evidence="3">Universal stress protein</fullName>
    </submittedName>
</protein>
<dbReference type="Gene3D" id="3.40.50.620">
    <property type="entry name" value="HUPs"/>
    <property type="match status" value="1"/>
</dbReference>
<evidence type="ECO:0000259" key="2">
    <source>
        <dbReference type="Pfam" id="PF00582"/>
    </source>
</evidence>
<dbReference type="CDD" id="cd00293">
    <property type="entry name" value="USP-like"/>
    <property type="match status" value="1"/>
</dbReference>